<reference evidence="7" key="1">
    <citation type="submission" date="2022-11" db="EMBL/GenBank/DDBJ databases">
        <authorList>
            <person name="Mo P."/>
        </authorList>
    </citation>
    <scope>NUCLEOTIDE SEQUENCE</scope>
    <source>
        <strain evidence="7">HUAS 11-8</strain>
    </source>
</reference>
<comment type="similarity">
    <text evidence="2">Belongs to the FAD-binding monooxygenase family.</text>
</comment>
<keyword evidence="5" id="KW-0560">Oxidoreductase</keyword>
<dbReference type="Pfam" id="PF13450">
    <property type="entry name" value="NAD_binding_8"/>
    <property type="match status" value="1"/>
</dbReference>
<dbReference type="SUPFAM" id="SSF51905">
    <property type="entry name" value="FAD/NAD(P)-binding domain"/>
    <property type="match status" value="1"/>
</dbReference>
<comment type="cofactor">
    <cofactor evidence="1">
        <name>FAD</name>
        <dbReference type="ChEBI" id="CHEBI:57692"/>
    </cofactor>
</comment>
<dbReference type="InterPro" id="IPR036188">
    <property type="entry name" value="FAD/NAD-bd_sf"/>
</dbReference>
<dbReference type="InterPro" id="IPR051820">
    <property type="entry name" value="FAD-binding_MO"/>
</dbReference>
<dbReference type="PANTHER" id="PTHR43872">
    <property type="entry name" value="MONOOXYGENASE, PUTATIVE (AFU_ORTHOLOGUE AFUA_8G02570)-RELATED"/>
    <property type="match status" value="1"/>
</dbReference>
<evidence type="ECO:0000256" key="1">
    <source>
        <dbReference type="ARBA" id="ARBA00001974"/>
    </source>
</evidence>
<evidence type="ECO:0000256" key="5">
    <source>
        <dbReference type="ARBA" id="ARBA00023002"/>
    </source>
</evidence>
<dbReference type="InterPro" id="IPR020946">
    <property type="entry name" value="Flavin_mOase-like"/>
</dbReference>
<organism evidence="7 8">
    <name type="scientific">Amycolatopsis cynarae</name>
    <dbReference type="NCBI Taxonomy" id="2995223"/>
    <lineage>
        <taxon>Bacteria</taxon>
        <taxon>Bacillati</taxon>
        <taxon>Actinomycetota</taxon>
        <taxon>Actinomycetes</taxon>
        <taxon>Pseudonocardiales</taxon>
        <taxon>Pseudonocardiaceae</taxon>
        <taxon>Amycolatopsis</taxon>
    </lineage>
</organism>
<evidence type="ECO:0000313" key="8">
    <source>
        <dbReference type="Proteomes" id="UP001163203"/>
    </source>
</evidence>
<dbReference type="PRINTS" id="PR00411">
    <property type="entry name" value="PNDRDTASEI"/>
</dbReference>
<keyword evidence="6" id="KW-0503">Monooxygenase</keyword>
<name>A0ABY7B8C3_9PSEU</name>
<evidence type="ECO:0000313" key="7">
    <source>
        <dbReference type="EMBL" id="WAL68202.1"/>
    </source>
</evidence>
<evidence type="ECO:0000256" key="4">
    <source>
        <dbReference type="ARBA" id="ARBA00022827"/>
    </source>
</evidence>
<dbReference type="RefSeq" id="WP_268758296.1">
    <property type="nucleotide sequence ID" value="NZ_CP113836.1"/>
</dbReference>
<proteinExistence type="inferred from homology"/>
<evidence type="ECO:0000256" key="3">
    <source>
        <dbReference type="ARBA" id="ARBA00022630"/>
    </source>
</evidence>
<dbReference type="Gene3D" id="3.50.50.60">
    <property type="entry name" value="FAD/NAD(P)-binding domain"/>
    <property type="match status" value="2"/>
</dbReference>
<accession>A0ABY7B8C3</accession>
<dbReference type="Proteomes" id="UP001163203">
    <property type="component" value="Chromosome"/>
</dbReference>
<keyword evidence="8" id="KW-1185">Reference proteome</keyword>
<evidence type="ECO:0000256" key="6">
    <source>
        <dbReference type="ARBA" id="ARBA00023033"/>
    </source>
</evidence>
<dbReference type="PANTHER" id="PTHR43872:SF1">
    <property type="entry name" value="MONOOXYGENASE, PUTATIVE (AFU_ORTHOLOGUE AFUA_8G02570)-RELATED"/>
    <property type="match status" value="1"/>
</dbReference>
<sequence>MRSESTHVDVLIIGAGLSGIGAAHHLQKAFPRRSYAILEARDAIGGTWDLFRYPGVRSDSDMHTLGYRFRPWTRAKAIADGPSILRYVRDTAAEAGIDRNIRFGHRAVGASWSSERARWTVDTVHKGTPVRFTARFLYVCTGYYHYDAGHLPDFPGIERFRGRVVHPQHWPEDLDYAGKKVIVIGSGATAVTLVPAMTDRAAHVTMLQRSPTYILSLPAEDRIATALRRLLGARAAYPIARWKNVVATTLLYQLSRRRPELVKSLIRKATVRQLPAGYDVDTHFKPRYQPWDQRLCLVPDGDLFAALSRGDASVVTGRIAEFTETGIRLQSGEELEGDLVVTATGLRLLAFGGITLTVDGREVKLPETMAYKGMMLSGVPNFAFTIGYTNASWTLKADLVSEYVVRLLRHLGAHGYDTCIPVNDDPTVTERPLLDFDAGYVLRSVDEFPRAGSRAPWRLGMSYAHDLVNLRHRRIDDGNLRFSRLPDRALS</sequence>
<gene>
    <name evidence="7" type="ORF">ORV05_10680</name>
</gene>
<dbReference type="Pfam" id="PF00743">
    <property type="entry name" value="FMO-like"/>
    <property type="match status" value="1"/>
</dbReference>
<keyword evidence="4" id="KW-0274">FAD</keyword>
<keyword evidence="3" id="KW-0285">Flavoprotein</keyword>
<evidence type="ECO:0000256" key="2">
    <source>
        <dbReference type="ARBA" id="ARBA00010139"/>
    </source>
</evidence>
<protein>
    <submittedName>
        <fullName evidence="7">NAD(P)/FAD-dependent oxidoreductase</fullName>
    </submittedName>
</protein>
<dbReference type="EMBL" id="CP113836">
    <property type="protein sequence ID" value="WAL68202.1"/>
    <property type="molecule type" value="Genomic_DNA"/>
</dbReference>